<keyword evidence="8" id="KW-1185">Reference proteome</keyword>
<name>A0ABZ2I4Q6_9HYPH</name>
<dbReference type="PROSITE" id="PS50893">
    <property type="entry name" value="ABC_TRANSPORTER_2"/>
    <property type="match status" value="1"/>
</dbReference>
<dbReference type="SUPFAM" id="SSF52540">
    <property type="entry name" value="P-loop containing nucleoside triphosphate hydrolases"/>
    <property type="match status" value="1"/>
</dbReference>
<dbReference type="InterPro" id="IPR013563">
    <property type="entry name" value="Oligopep_ABC_C"/>
</dbReference>
<comment type="similarity">
    <text evidence="2">Belongs to the ABC transporter superfamily.</text>
</comment>
<proteinExistence type="inferred from homology"/>
<keyword evidence="3" id="KW-0813">Transport</keyword>
<keyword evidence="5 7" id="KW-0067">ATP-binding</keyword>
<dbReference type="EMBL" id="CP146275">
    <property type="protein sequence ID" value="WWT34740.1"/>
    <property type="molecule type" value="Genomic_DNA"/>
</dbReference>
<dbReference type="Pfam" id="PF08352">
    <property type="entry name" value="oligo_HPY"/>
    <property type="match status" value="1"/>
</dbReference>
<dbReference type="InterPro" id="IPR050319">
    <property type="entry name" value="ABC_transp_ATP-bind"/>
</dbReference>
<evidence type="ECO:0000259" key="6">
    <source>
        <dbReference type="PROSITE" id="PS50893"/>
    </source>
</evidence>
<evidence type="ECO:0000256" key="1">
    <source>
        <dbReference type="ARBA" id="ARBA00004417"/>
    </source>
</evidence>
<organism evidence="7 8">
    <name type="scientific">Pelagibacterium nitratireducens</name>
    <dbReference type="NCBI Taxonomy" id="1046114"/>
    <lineage>
        <taxon>Bacteria</taxon>
        <taxon>Pseudomonadati</taxon>
        <taxon>Pseudomonadota</taxon>
        <taxon>Alphaproteobacteria</taxon>
        <taxon>Hyphomicrobiales</taxon>
        <taxon>Devosiaceae</taxon>
        <taxon>Pelagibacterium</taxon>
    </lineage>
</organism>
<dbReference type="InterPro" id="IPR003593">
    <property type="entry name" value="AAA+_ATPase"/>
</dbReference>
<evidence type="ECO:0000256" key="5">
    <source>
        <dbReference type="ARBA" id="ARBA00022840"/>
    </source>
</evidence>
<dbReference type="Proteomes" id="UP001369958">
    <property type="component" value="Chromosome"/>
</dbReference>
<accession>A0ABZ2I4Q6</accession>
<dbReference type="PANTHER" id="PTHR43776:SF7">
    <property type="entry name" value="D,D-DIPEPTIDE TRANSPORT ATP-BINDING PROTEIN DDPF-RELATED"/>
    <property type="match status" value="1"/>
</dbReference>
<evidence type="ECO:0000313" key="8">
    <source>
        <dbReference type="Proteomes" id="UP001369958"/>
    </source>
</evidence>
<dbReference type="InterPro" id="IPR003439">
    <property type="entry name" value="ABC_transporter-like_ATP-bd"/>
</dbReference>
<dbReference type="CDD" id="cd03257">
    <property type="entry name" value="ABC_NikE_OppD_transporters"/>
    <property type="match status" value="1"/>
</dbReference>
<reference evidence="7 8" key="1">
    <citation type="submission" date="2024-02" db="EMBL/GenBank/DDBJ databases">
        <title>Complete genome sequence of Pelagibacterium nitratireducens ZH15.</title>
        <authorList>
            <person name="Zhao L.H."/>
        </authorList>
    </citation>
    <scope>NUCLEOTIDE SEQUENCE [LARGE SCALE GENOMIC DNA]</scope>
    <source>
        <strain evidence="7 8">ZH15</strain>
    </source>
</reference>
<gene>
    <name evidence="7" type="ORF">V6617_01750</name>
</gene>
<dbReference type="Pfam" id="PF00005">
    <property type="entry name" value="ABC_tran"/>
    <property type="match status" value="1"/>
</dbReference>
<sequence>MTVTTKENLLEVNNLQKHFPVRRGLLRRVSGHIKAVDDVNLSIEKGETIGLVGESGCGKTTVGRAILRLTPATRGDIMFSSRALAREGETTRRINVADTGPEDLRKLRRDMQIIFQDPYSSLDPRMNVADLIGEPLYVHGIARGRELLDRVEEMMIAVGLNADHMRRFPHEFSGGQRQRIGIARALVLRPQFIVADEPISALDVSIQAQVVTLLQDLQEQFDLTYLVVAHDLTVVRYLSNRVAVMYLGKIVELATAEALFASPLHPYTEALLSAVPLPNPDVKVDQIILEGDVPSPLNPPTGCRFHPRCRYAQDICRRDIPETREMGDNHQVACHFAETLKLRPFAAALQ</sequence>
<dbReference type="RefSeq" id="WP_338610794.1">
    <property type="nucleotide sequence ID" value="NZ_CP146275.1"/>
</dbReference>
<comment type="subcellular location">
    <subcellularLocation>
        <location evidence="1">Cell inner membrane</location>
        <topology evidence="1">Peripheral membrane protein</topology>
    </subcellularLocation>
</comment>
<dbReference type="NCBIfam" id="TIGR01727">
    <property type="entry name" value="oligo_HPY"/>
    <property type="match status" value="1"/>
</dbReference>
<evidence type="ECO:0000256" key="2">
    <source>
        <dbReference type="ARBA" id="ARBA00005417"/>
    </source>
</evidence>
<evidence type="ECO:0000256" key="3">
    <source>
        <dbReference type="ARBA" id="ARBA00022448"/>
    </source>
</evidence>
<dbReference type="InterPro" id="IPR017871">
    <property type="entry name" value="ABC_transporter-like_CS"/>
</dbReference>
<dbReference type="InterPro" id="IPR027417">
    <property type="entry name" value="P-loop_NTPase"/>
</dbReference>
<evidence type="ECO:0000313" key="7">
    <source>
        <dbReference type="EMBL" id="WWT34740.1"/>
    </source>
</evidence>
<dbReference type="PANTHER" id="PTHR43776">
    <property type="entry name" value="TRANSPORT ATP-BINDING PROTEIN"/>
    <property type="match status" value="1"/>
</dbReference>
<dbReference type="SMART" id="SM00382">
    <property type="entry name" value="AAA"/>
    <property type="match status" value="1"/>
</dbReference>
<dbReference type="Gene3D" id="3.40.50.300">
    <property type="entry name" value="P-loop containing nucleotide triphosphate hydrolases"/>
    <property type="match status" value="1"/>
</dbReference>
<feature type="domain" description="ABC transporter" evidence="6">
    <location>
        <begin position="10"/>
        <end position="272"/>
    </location>
</feature>
<protein>
    <submittedName>
        <fullName evidence="7">ABC transporter ATP-binding protein</fullName>
    </submittedName>
</protein>
<dbReference type="PROSITE" id="PS00211">
    <property type="entry name" value="ABC_TRANSPORTER_1"/>
    <property type="match status" value="1"/>
</dbReference>
<keyword evidence="4" id="KW-0547">Nucleotide-binding</keyword>
<evidence type="ECO:0000256" key="4">
    <source>
        <dbReference type="ARBA" id="ARBA00022741"/>
    </source>
</evidence>
<dbReference type="GO" id="GO:0005524">
    <property type="term" value="F:ATP binding"/>
    <property type="evidence" value="ECO:0007669"/>
    <property type="project" value="UniProtKB-KW"/>
</dbReference>